<evidence type="ECO:0000313" key="2">
    <source>
        <dbReference type="Proteomes" id="UP000004947"/>
    </source>
</evidence>
<reference evidence="1 2" key="1">
    <citation type="journal article" date="2010" name="J. Bacteriol.">
        <title>Genome sequence of Lentisphaera araneosa HTCC2155T, the type species of the order Lentisphaerales in the phylum Lentisphaerae.</title>
        <authorList>
            <person name="Thrash J.C."/>
            <person name="Cho J.C."/>
            <person name="Vergin K.L."/>
            <person name="Morris R.M."/>
            <person name="Giovannoni S.J."/>
        </authorList>
    </citation>
    <scope>NUCLEOTIDE SEQUENCE [LARGE SCALE GENOMIC DNA]</scope>
    <source>
        <strain evidence="1 2">HTCC2155</strain>
    </source>
</reference>
<accession>A6DNK5</accession>
<organism evidence="1 2">
    <name type="scientific">Lentisphaera araneosa HTCC2155</name>
    <dbReference type="NCBI Taxonomy" id="313628"/>
    <lineage>
        <taxon>Bacteria</taxon>
        <taxon>Pseudomonadati</taxon>
        <taxon>Lentisphaerota</taxon>
        <taxon>Lentisphaeria</taxon>
        <taxon>Lentisphaerales</taxon>
        <taxon>Lentisphaeraceae</taxon>
        <taxon>Lentisphaera</taxon>
    </lineage>
</organism>
<keyword evidence="2" id="KW-1185">Reference proteome</keyword>
<sequence>MSNNEIFDKLVLAAQNFCDWAENEPTDTENEARIGLQNMSLLYAALLGLAGLDLPDEEDFDSEKRIPIDQWRNVYDRFDSLPITSYIDVINPLQNDDELIRTDLQEELADIYQDVAEGLELYKSGLKNDGLWHWRLTFEYHWGRRLLSVMNTLHAYFEDKANWEVFSSSTK</sequence>
<evidence type="ECO:0008006" key="3">
    <source>
        <dbReference type="Google" id="ProtNLM"/>
    </source>
</evidence>
<gene>
    <name evidence="1" type="ORF">LNTAR_18495</name>
</gene>
<dbReference type="InterPro" id="IPR032025">
    <property type="entry name" value="DUF5063"/>
</dbReference>
<dbReference type="Proteomes" id="UP000004947">
    <property type="component" value="Unassembled WGS sequence"/>
</dbReference>
<name>A6DNK5_9BACT</name>
<evidence type="ECO:0000313" key="1">
    <source>
        <dbReference type="EMBL" id="EDM26664.1"/>
    </source>
</evidence>
<dbReference type="AlphaFoldDB" id="A6DNK5"/>
<dbReference type="Pfam" id="PF16702">
    <property type="entry name" value="DUF5063"/>
    <property type="match status" value="1"/>
</dbReference>
<dbReference type="InterPro" id="IPR038312">
    <property type="entry name" value="DUF5063_sf"/>
</dbReference>
<comment type="caution">
    <text evidence="1">The sequence shown here is derived from an EMBL/GenBank/DDBJ whole genome shotgun (WGS) entry which is preliminary data.</text>
</comment>
<dbReference type="OrthoDB" id="5565794at2"/>
<protein>
    <recommendedName>
        <fullName evidence="3">DUF5063 domain-containing protein</fullName>
    </recommendedName>
</protein>
<dbReference type="EMBL" id="ABCK01000014">
    <property type="protein sequence ID" value="EDM26664.1"/>
    <property type="molecule type" value="Genomic_DNA"/>
</dbReference>
<dbReference type="Gene3D" id="1.20.120.1550">
    <property type="entry name" value="Protein of unknown function DUF5063"/>
    <property type="match status" value="1"/>
</dbReference>
<dbReference type="RefSeq" id="WP_007279443.1">
    <property type="nucleotide sequence ID" value="NZ_ABCK01000014.1"/>
</dbReference>
<proteinExistence type="predicted"/>